<evidence type="ECO:0000313" key="2">
    <source>
        <dbReference type="Proteomes" id="UP000221216"/>
    </source>
</evidence>
<sequence length="30" mass="3478">MSNGDLSIEDLHILHEILDLKKELTKKESK</sequence>
<gene>
    <name evidence="1" type="ORF">SppYZU05_10</name>
</gene>
<reference evidence="1 2" key="1">
    <citation type="submission" date="2017-03" db="EMBL/GenBank/DDBJ databases">
        <title>Isolation of lytic bacteriophages infecting Shewanella putrefaciens and Shewanella baltica for biocontrol of fish and shrimp spoilage during chilled storage.</title>
        <authorList>
            <person name="Yang Z."/>
            <person name="Tao X."/>
            <person name="Gao L."/>
            <person name="Rao S."/>
        </authorList>
    </citation>
    <scope>NUCLEOTIDE SEQUENCE [LARGE SCALE GENOMIC DNA]</scope>
</reference>
<protein>
    <submittedName>
        <fullName evidence="1">Uncharacterized protein</fullName>
    </submittedName>
</protein>
<proteinExistence type="predicted"/>
<organism evidence="1 2">
    <name type="scientific">Shewanella phage SppYZU05</name>
    <dbReference type="NCBI Taxonomy" id="1970795"/>
    <lineage>
        <taxon>Viruses</taxon>
        <taxon>Duplodnaviria</taxon>
        <taxon>Heunggongvirae</taxon>
        <taxon>Uroviricota</taxon>
        <taxon>Caudoviricetes</taxon>
        <taxon>Chaseviridae</taxon>
        <taxon>Nefertitivirinae</taxon>
        <taxon>Yushanvirus</taxon>
        <taxon>Yushanvirus SppYZU05</taxon>
    </lineage>
</organism>
<dbReference type="EMBL" id="KY709296">
    <property type="protein sequence ID" value="ARM70536.1"/>
    <property type="molecule type" value="Genomic_DNA"/>
</dbReference>
<name>A0A1W6JTF7_9CAUD</name>
<keyword evidence="2" id="KW-1185">Reference proteome</keyword>
<accession>A0A1W6JTF7</accession>
<evidence type="ECO:0000313" key="1">
    <source>
        <dbReference type="EMBL" id="ARM70536.1"/>
    </source>
</evidence>
<dbReference type="Proteomes" id="UP000221216">
    <property type="component" value="Segment"/>
</dbReference>